<dbReference type="InterPro" id="IPR016024">
    <property type="entry name" value="ARM-type_fold"/>
</dbReference>
<dbReference type="VEuPathDB" id="AmoebaDB:EIN_503280"/>
<organism evidence="1 2">
    <name type="scientific">Entamoeba invadens IP1</name>
    <dbReference type="NCBI Taxonomy" id="370355"/>
    <lineage>
        <taxon>Eukaryota</taxon>
        <taxon>Amoebozoa</taxon>
        <taxon>Evosea</taxon>
        <taxon>Archamoebae</taxon>
        <taxon>Mastigamoebida</taxon>
        <taxon>Entamoebidae</taxon>
        <taxon>Entamoeba</taxon>
    </lineage>
</organism>
<dbReference type="InterPro" id="IPR011989">
    <property type="entry name" value="ARM-like"/>
</dbReference>
<dbReference type="KEGG" id="eiv:EIN_503280"/>
<name>A0A0A1U787_ENTIV</name>
<accession>A0A0A1U787</accession>
<dbReference type="Gene3D" id="1.25.10.10">
    <property type="entry name" value="Leucine-rich Repeat Variant"/>
    <property type="match status" value="1"/>
</dbReference>
<evidence type="ECO:0000313" key="1">
    <source>
        <dbReference type="EMBL" id="ELP90272.1"/>
    </source>
</evidence>
<evidence type="ECO:0000313" key="2">
    <source>
        <dbReference type="Proteomes" id="UP000014680"/>
    </source>
</evidence>
<feature type="non-terminal residue" evidence="1">
    <location>
        <position position="171"/>
    </location>
</feature>
<feature type="non-terminal residue" evidence="1">
    <location>
        <position position="1"/>
    </location>
</feature>
<reference evidence="1 2" key="1">
    <citation type="submission" date="2012-10" db="EMBL/GenBank/DDBJ databases">
        <authorList>
            <person name="Zafar N."/>
            <person name="Inman J."/>
            <person name="Hall N."/>
            <person name="Lorenzi H."/>
            <person name="Caler E."/>
        </authorList>
    </citation>
    <scope>NUCLEOTIDE SEQUENCE [LARGE SCALE GENOMIC DNA]</scope>
    <source>
        <strain evidence="1 2">IP1</strain>
    </source>
</reference>
<dbReference type="GeneID" id="14889246"/>
<sequence>MDEFVQAVLNFTRGSPEQRILAEKYLISKEKSPQFYPVAVQILQYVPEQQNLLVDKNFLYFYAIKVIETVTRDQATFSHEARTDTVNFLLSWAEKQPPGIAMKKAVQVAVVLAISNEMFFPAFYPQTVLSLASHNSISAKISSLLFINELNLNLFDKGPNSNLLDLSEKVV</sequence>
<proteinExistence type="predicted"/>
<dbReference type="EMBL" id="KB206500">
    <property type="protein sequence ID" value="ELP90272.1"/>
    <property type="molecule type" value="Genomic_DNA"/>
</dbReference>
<gene>
    <name evidence="1" type="ORF">EIN_503280</name>
</gene>
<keyword evidence="2" id="KW-1185">Reference proteome</keyword>
<dbReference type="SUPFAM" id="SSF48371">
    <property type="entry name" value="ARM repeat"/>
    <property type="match status" value="1"/>
</dbReference>
<dbReference type="Proteomes" id="UP000014680">
    <property type="component" value="Unassembled WGS sequence"/>
</dbReference>
<dbReference type="AlphaFoldDB" id="A0A0A1U787"/>
<protein>
    <submittedName>
        <fullName evidence="1">Exportin T, putative</fullName>
    </submittedName>
</protein>
<dbReference type="RefSeq" id="XP_004257043.1">
    <property type="nucleotide sequence ID" value="XM_004256995.1"/>
</dbReference>